<gene>
    <name evidence="2" type="ORF">HWQ56_18885</name>
</gene>
<reference evidence="2 3" key="1">
    <citation type="submission" date="2020-06" db="EMBL/GenBank/DDBJ databases">
        <title>Pseudomonas eucalypticola sp. nov., an endophyte of Eucalyptus dunnii leaves with biocontrol ability of eucalyptus leaf blight.</title>
        <authorList>
            <person name="Liu Y."/>
            <person name="Song Z."/>
            <person name="Zeng H."/>
            <person name="Lu M."/>
            <person name="Wang X."/>
            <person name="Lian X."/>
            <person name="Zhang Q."/>
        </authorList>
    </citation>
    <scope>NUCLEOTIDE SEQUENCE [LARGE SCALE GENOMIC DNA]</scope>
    <source>
        <strain evidence="2 3">NP-1</strain>
    </source>
</reference>
<accession>A0A7D5HET3</accession>
<keyword evidence="3" id="KW-1185">Reference proteome</keyword>
<dbReference type="Proteomes" id="UP000509568">
    <property type="component" value="Chromosome"/>
</dbReference>
<organism evidence="2 3">
    <name type="scientific">Pseudomonas eucalypticola</name>
    <dbReference type="NCBI Taxonomy" id="2599595"/>
    <lineage>
        <taxon>Bacteria</taxon>
        <taxon>Pseudomonadati</taxon>
        <taxon>Pseudomonadota</taxon>
        <taxon>Gammaproteobacteria</taxon>
        <taxon>Pseudomonadales</taxon>
        <taxon>Pseudomonadaceae</taxon>
        <taxon>Pseudomonas</taxon>
    </lineage>
</organism>
<name>A0A7D5HET3_9PSED</name>
<evidence type="ECO:0000313" key="3">
    <source>
        <dbReference type="Proteomes" id="UP000509568"/>
    </source>
</evidence>
<dbReference type="AlphaFoldDB" id="A0A7D5HET3"/>
<dbReference type="KEGG" id="pez:HWQ56_18885"/>
<sequence length="427" mass="44229">MRHARRCPWWLLGLLLAALHTSAAGLSAGAGKAPIAIGAADLPVDGFVGVHDPLYARVILLGNDVRRIALVTIDLTSLSQDLIARVQAIVQQATQAKAADVVVSASHTFSTPHVQGPGATAAEQARKSRLVQAIEQAVAQASAQAAHSLQPATLGFASGVSDVNVNRDVPTANGWWLGANEDGPSDKAVGVVRLDGPDHQPIALVVNYAVQSSVMEASAVPTGGPQISADLAGAAMGHVERQYGNKPVALWLVGAAADQAPRMTALGGHQNGAPLLRLLGERLGGEVVRVAEGIHTAAATSETLSVTQGSVTVTAQASSPQASPKKPSRDYRFQASGPVAVPYWIVRLGDIGVVGVQAELSSQTGVQIKQRSALRGTLVATMVNGAAKYMPDASAYERITYEAMSSPYAKGSVHTLVEAIVRDVALH</sequence>
<proteinExistence type="predicted"/>
<protein>
    <recommendedName>
        <fullName evidence="4">Neutral/alkaline non-lysosomal ceramidase N-terminal domain-containing protein</fullName>
    </recommendedName>
</protein>
<dbReference type="EMBL" id="CP056030">
    <property type="protein sequence ID" value="QKZ05750.1"/>
    <property type="molecule type" value="Genomic_DNA"/>
</dbReference>
<feature type="signal peptide" evidence="1">
    <location>
        <begin position="1"/>
        <end position="23"/>
    </location>
</feature>
<evidence type="ECO:0000256" key="1">
    <source>
        <dbReference type="SAM" id="SignalP"/>
    </source>
</evidence>
<keyword evidence="1" id="KW-0732">Signal</keyword>
<evidence type="ECO:0000313" key="2">
    <source>
        <dbReference type="EMBL" id="QKZ05750.1"/>
    </source>
</evidence>
<feature type="chain" id="PRO_5028862822" description="Neutral/alkaline non-lysosomal ceramidase N-terminal domain-containing protein" evidence="1">
    <location>
        <begin position="24"/>
        <end position="427"/>
    </location>
</feature>
<dbReference type="RefSeq" id="WP_176571469.1">
    <property type="nucleotide sequence ID" value="NZ_CP056030.1"/>
</dbReference>
<evidence type="ECO:0008006" key="4">
    <source>
        <dbReference type="Google" id="ProtNLM"/>
    </source>
</evidence>